<dbReference type="InterPro" id="IPR010987">
    <property type="entry name" value="Glutathione-S-Trfase_C-like"/>
</dbReference>
<reference evidence="3 4" key="1">
    <citation type="submission" date="2019-11" db="EMBL/GenBank/DDBJ databases">
        <authorList>
            <person name="Holert J."/>
        </authorList>
    </citation>
    <scope>NUCLEOTIDE SEQUENCE [LARGE SCALE GENOMIC DNA]</scope>
    <source>
        <strain evidence="3">BC5_2</strain>
    </source>
</reference>
<dbReference type="SUPFAM" id="SSF52833">
    <property type="entry name" value="Thioredoxin-like"/>
    <property type="match status" value="1"/>
</dbReference>
<protein>
    <submittedName>
        <fullName evidence="3">Disulfide-bond oxidoreductase YfcG</fullName>
        <ecNumber evidence="3">1.8.4.-</ecNumber>
    </submittedName>
</protein>
<organism evidence="3 4">
    <name type="scientific">BD1-7 clade bacterium</name>
    <dbReference type="NCBI Taxonomy" id="2029982"/>
    <lineage>
        <taxon>Bacteria</taxon>
        <taxon>Pseudomonadati</taxon>
        <taxon>Pseudomonadota</taxon>
        <taxon>Gammaproteobacteria</taxon>
        <taxon>Cellvibrionales</taxon>
        <taxon>Spongiibacteraceae</taxon>
        <taxon>BD1-7 clade</taxon>
    </lineage>
</organism>
<keyword evidence="3" id="KW-0560">Oxidoreductase</keyword>
<dbReference type="InterPro" id="IPR036282">
    <property type="entry name" value="Glutathione-S-Trfase_C_sf"/>
</dbReference>
<sequence>MHRDYCVYGDIKSGNCYKIQLLLSLLDIPHKWVHIDILSNETHTSSFRAMNKNAKIPVLEINGDTYLCESNAILNLLAEGSSYIPSSGLARARVLQWQFFEQYSHEPYIAVARYINKYLGLPEDRHDEYLSKQGGGHKALNVMDGQLSETPFFVGAQPTLADISLYAYTHVADEGGFDLAGYPHIDEWLERMEGLPGYVSMA</sequence>
<dbReference type="Gene3D" id="1.20.1050.10">
    <property type="match status" value="1"/>
</dbReference>
<dbReference type="Proteomes" id="UP000434580">
    <property type="component" value="Unassembled WGS sequence"/>
</dbReference>
<dbReference type="SFLD" id="SFLDS00019">
    <property type="entry name" value="Glutathione_Transferase_(cytos"/>
    <property type="match status" value="1"/>
</dbReference>
<dbReference type="EMBL" id="CACSII010000003">
    <property type="protein sequence ID" value="CAA0093603.1"/>
    <property type="molecule type" value="Genomic_DNA"/>
</dbReference>
<dbReference type="OrthoDB" id="9797500at2"/>
<dbReference type="SFLD" id="SFLDG01151">
    <property type="entry name" value="Main.2:_Nu-like"/>
    <property type="match status" value="1"/>
</dbReference>
<dbReference type="InterPro" id="IPR004046">
    <property type="entry name" value="GST_C"/>
</dbReference>
<dbReference type="PROSITE" id="PS50405">
    <property type="entry name" value="GST_CTER"/>
    <property type="match status" value="1"/>
</dbReference>
<dbReference type="PROSITE" id="PS50404">
    <property type="entry name" value="GST_NTER"/>
    <property type="match status" value="1"/>
</dbReference>
<dbReference type="InterPro" id="IPR040079">
    <property type="entry name" value="Glutathione_S-Trfase"/>
</dbReference>
<evidence type="ECO:0000259" key="1">
    <source>
        <dbReference type="PROSITE" id="PS50404"/>
    </source>
</evidence>
<dbReference type="Gene3D" id="3.40.30.10">
    <property type="entry name" value="Glutaredoxin"/>
    <property type="match status" value="1"/>
</dbReference>
<dbReference type="SFLD" id="SFLDG00358">
    <property type="entry name" value="Main_(cytGST)"/>
    <property type="match status" value="1"/>
</dbReference>
<evidence type="ECO:0000259" key="2">
    <source>
        <dbReference type="PROSITE" id="PS50405"/>
    </source>
</evidence>
<dbReference type="CDD" id="cd03056">
    <property type="entry name" value="GST_N_4"/>
    <property type="match status" value="1"/>
</dbReference>
<evidence type="ECO:0000313" key="3">
    <source>
        <dbReference type="EMBL" id="CAA0093603.1"/>
    </source>
</evidence>
<dbReference type="InterPro" id="IPR004045">
    <property type="entry name" value="Glutathione_S-Trfase_N"/>
</dbReference>
<dbReference type="PANTHER" id="PTHR44051">
    <property type="entry name" value="GLUTATHIONE S-TRANSFERASE-RELATED"/>
    <property type="match status" value="1"/>
</dbReference>
<accession>A0A5S9NLD5</accession>
<dbReference type="AlphaFoldDB" id="A0A5S9NLD5"/>
<dbReference type="SUPFAM" id="SSF47616">
    <property type="entry name" value="GST C-terminal domain-like"/>
    <property type="match status" value="1"/>
</dbReference>
<feature type="domain" description="GST C-terminal" evidence="2">
    <location>
        <begin position="87"/>
        <end position="202"/>
    </location>
</feature>
<dbReference type="EC" id="1.8.4.-" evidence="3"/>
<proteinExistence type="predicted"/>
<dbReference type="Pfam" id="PF13417">
    <property type="entry name" value="GST_N_3"/>
    <property type="match status" value="1"/>
</dbReference>
<dbReference type="InterPro" id="IPR036249">
    <property type="entry name" value="Thioredoxin-like_sf"/>
</dbReference>
<evidence type="ECO:0000313" key="4">
    <source>
        <dbReference type="Proteomes" id="UP000434580"/>
    </source>
</evidence>
<dbReference type="PANTHER" id="PTHR44051:SF2">
    <property type="entry name" value="HYPOTHETICAL GLUTATHIONE S-TRANSFERASE LIKE PROTEIN"/>
    <property type="match status" value="1"/>
</dbReference>
<name>A0A5S9NLD5_9GAMM</name>
<gene>
    <name evidence="3" type="primary">yfcG</name>
    <name evidence="3" type="ORF">DPBNPPHM_03106</name>
</gene>
<dbReference type="GO" id="GO:0016491">
    <property type="term" value="F:oxidoreductase activity"/>
    <property type="evidence" value="ECO:0007669"/>
    <property type="project" value="UniProtKB-KW"/>
</dbReference>
<feature type="domain" description="GST N-terminal" evidence="1">
    <location>
        <begin position="3"/>
        <end position="85"/>
    </location>
</feature>
<dbReference type="Pfam" id="PF00043">
    <property type="entry name" value="GST_C"/>
    <property type="match status" value="1"/>
</dbReference>